<keyword evidence="2 4" id="KW-0067">ATP-binding</keyword>
<keyword evidence="5" id="KW-1185">Reference proteome</keyword>
<name>A0ABP9VGU0_9DEIO</name>
<protein>
    <submittedName>
        <fullName evidence="4">Vitamin B12 import ATP-binding protein BtuD</fullName>
    </submittedName>
</protein>
<feature type="domain" description="ABC transporter" evidence="3">
    <location>
        <begin position="4"/>
        <end position="231"/>
    </location>
</feature>
<dbReference type="SUPFAM" id="SSF52540">
    <property type="entry name" value="P-loop containing nucleoside triphosphate hydrolases"/>
    <property type="match status" value="1"/>
</dbReference>
<dbReference type="Gene3D" id="3.40.50.300">
    <property type="entry name" value="P-loop containing nucleotide triphosphate hydrolases"/>
    <property type="match status" value="1"/>
</dbReference>
<evidence type="ECO:0000313" key="5">
    <source>
        <dbReference type="Proteomes" id="UP001458946"/>
    </source>
</evidence>
<accession>A0ABP9VGU0</accession>
<proteinExistence type="predicted"/>
<dbReference type="Pfam" id="PF00005">
    <property type="entry name" value="ABC_tran"/>
    <property type="match status" value="1"/>
</dbReference>
<dbReference type="RefSeq" id="WP_353543269.1">
    <property type="nucleotide sequence ID" value="NZ_BAABRN010000044.1"/>
</dbReference>
<dbReference type="PANTHER" id="PTHR43038:SF3">
    <property type="entry name" value="ABC TRANSPORTER G FAMILY MEMBER 20 ISOFORM X1"/>
    <property type="match status" value="1"/>
</dbReference>
<dbReference type="InterPro" id="IPR017871">
    <property type="entry name" value="ABC_transporter-like_CS"/>
</dbReference>
<sequence length="297" mass="31317">MKAIETHDLSKRYGKTEVVAPLSLTVPAGMVFGYLGPNGAGKTTTIRMLSGVLTPSGGTGTVAGAPLSDPDAVKARIGYANQAASVYGDLTVAENLRFKAALYLAPAEVEGAVNDTLERLSLGPWRNYLAGRLSGGWRQRLSIGTAIVHGPSVLFLDEPTAGLDPVARRDLWDAIYGLTALGTTVFVTTHYMDEAERCQEVALISGGKILAQGTPEQLRSGLAGVRYALQAGDLNAALHAARQMRGVEGAWIIGDEVRITAKGREVEGELSRLGTLRAVPANLEDVFVSYARAGGRA</sequence>
<dbReference type="GO" id="GO:0005524">
    <property type="term" value="F:ATP binding"/>
    <property type="evidence" value="ECO:0007669"/>
    <property type="project" value="UniProtKB-KW"/>
</dbReference>
<comment type="caution">
    <text evidence="4">The sequence shown here is derived from an EMBL/GenBank/DDBJ whole genome shotgun (WGS) entry which is preliminary data.</text>
</comment>
<dbReference type="InterPro" id="IPR003439">
    <property type="entry name" value="ABC_transporter-like_ATP-bd"/>
</dbReference>
<evidence type="ECO:0000259" key="3">
    <source>
        <dbReference type="PROSITE" id="PS50893"/>
    </source>
</evidence>
<dbReference type="PANTHER" id="PTHR43038">
    <property type="entry name" value="ATP-BINDING CASSETTE, SUB-FAMILY H, MEMBER 1"/>
    <property type="match status" value="1"/>
</dbReference>
<dbReference type="PROSITE" id="PS50893">
    <property type="entry name" value="ABC_TRANSPORTER_2"/>
    <property type="match status" value="1"/>
</dbReference>
<gene>
    <name evidence="4" type="primary">btuD_9</name>
    <name evidence="4" type="ORF">Dxin01_03053</name>
</gene>
<dbReference type="Proteomes" id="UP001458946">
    <property type="component" value="Unassembled WGS sequence"/>
</dbReference>
<dbReference type="SMART" id="SM00382">
    <property type="entry name" value="AAA"/>
    <property type="match status" value="1"/>
</dbReference>
<evidence type="ECO:0000313" key="4">
    <source>
        <dbReference type="EMBL" id="GAA5503298.1"/>
    </source>
</evidence>
<dbReference type="InterPro" id="IPR003593">
    <property type="entry name" value="AAA+_ATPase"/>
</dbReference>
<dbReference type="EMBL" id="BAABRN010000044">
    <property type="protein sequence ID" value="GAA5503298.1"/>
    <property type="molecule type" value="Genomic_DNA"/>
</dbReference>
<evidence type="ECO:0000256" key="2">
    <source>
        <dbReference type="ARBA" id="ARBA00022840"/>
    </source>
</evidence>
<organism evidence="4 5">
    <name type="scientific">Deinococcus xinjiangensis</name>
    <dbReference type="NCBI Taxonomy" id="457454"/>
    <lineage>
        <taxon>Bacteria</taxon>
        <taxon>Thermotogati</taxon>
        <taxon>Deinococcota</taxon>
        <taxon>Deinococci</taxon>
        <taxon>Deinococcales</taxon>
        <taxon>Deinococcaceae</taxon>
        <taxon>Deinococcus</taxon>
    </lineage>
</organism>
<dbReference type="PROSITE" id="PS00211">
    <property type="entry name" value="ABC_TRANSPORTER_1"/>
    <property type="match status" value="1"/>
</dbReference>
<dbReference type="InterPro" id="IPR027417">
    <property type="entry name" value="P-loop_NTPase"/>
</dbReference>
<evidence type="ECO:0000256" key="1">
    <source>
        <dbReference type="ARBA" id="ARBA00022741"/>
    </source>
</evidence>
<keyword evidence="1" id="KW-0547">Nucleotide-binding</keyword>
<reference evidence="4 5" key="1">
    <citation type="submission" date="2024-02" db="EMBL/GenBank/DDBJ databases">
        <title>Deinococcus xinjiangensis NBRC 107630.</title>
        <authorList>
            <person name="Ichikawa N."/>
            <person name="Katano-Makiyama Y."/>
            <person name="Hidaka K."/>
        </authorList>
    </citation>
    <scope>NUCLEOTIDE SEQUENCE [LARGE SCALE GENOMIC DNA]</scope>
    <source>
        <strain evidence="4 5">NBRC 107630</strain>
    </source>
</reference>